<dbReference type="PRINTS" id="PR00722">
    <property type="entry name" value="CHYMOTRYPSIN"/>
</dbReference>
<reference evidence="12" key="1">
    <citation type="submission" date="2021-03" db="EMBL/GenBank/DDBJ databases">
        <title>Chromosome level genome of the anhydrobiotic midge Polypedilum vanderplanki.</title>
        <authorList>
            <person name="Yoshida Y."/>
            <person name="Kikawada T."/>
            <person name="Gusev O."/>
        </authorList>
    </citation>
    <scope>NUCLEOTIDE SEQUENCE</scope>
    <source>
        <strain evidence="12">NIAS01</strain>
        <tissue evidence="12">Whole body or cell culture</tissue>
    </source>
</reference>
<keyword evidence="3" id="KW-0732">Signal</keyword>
<organism evidence="12 13">
    <name type="scientific">Polypedilum vanderplanki</name>
    <name type="common">Sleeping chironomid midge</name>
    <dbReference type="NCBI Taxonomy" id="319348"/>
    <lineage>
        <taxon>Eukaryota</taxon>
        <taxon>Metazoa</taxon>
        <taxon>Ecdysozoa</taxon>
        <taxon>Arthropoda</taxon>
        <taxon>Hexapoda</taxon>
        <taxon>Insecta</taxon>
        <taxon>Pterygota</taxon>
        <taxon>Neoptera</taxon>
        <taxon>Endopterygota</taxon>
        <taxon>Diptera</taxon>
        <taxon>Nematocera</taxon>
        <taxon>Chironomoidea</taxon>
        <taxon>Chironomidae</taxon>
        <taxon>Chironominae</taxon>
        <taxon>Polypedilum</taxon>
        <taxon>Polypedilum</taxon>
    </lineage>
</organism>
<keyword evidence="5" id="KW-0353">Hemolymph clotting</keyword>
<gene>
    <name evidence="12" type="ORF">PVAND_011652</name>
</gene>
<dbReference type="InterPro" id="IPR038565">
    <property type="entry name" value="CLIP_sf"/>
</dbReference>
<dbReference type="AlphaFoldDB" id="A0A9J6CJX5"/>
<keyword evidence="13" id="KW-1185">Reference proteome</keyword>
<dbReference type="InterPro" id="IPR001254">
    <property type="entry name" value="Trypsin_dom"/>
</dbReference>
<keyword evidence="4 10" id="KW-0378">Hydrolase</keyword>
<dbReference type="Gene3D" id="3.30.1640.30">
    <property type="match status" value="1"/>
</dbReference>
<dbReference type="EC" id="3.4.21.-" evidence="10"/>
<evidence type="ECO:0000256" key="8">
    <source>
        <dbReference type="ARBA" id="ARBA00024195"/>
    </source>
</evidence>
<dbReference type="GO" id="GO:0042381">
    <property type="term" value="P:hemolymph coagulation"/>
    <property type="evidence" value="ECO:0007669"/>
    <property type="project" value="UniProtKB-KW"/>
</dbReference>
<feature type="domain" description="Peptidase S1" evidence="11">
    <location>
        <begin position="190"/>
        <end position="443"/>
    </location>
</feature>
<evidence type="ECO:0000256" key="7">
    <source>
        <dbReference type="ARBA" id="ARBA00023157"/>
    </source>
</evidence>
<dbReference type="Gene3D" id="2.40.10.10">
    <property type="entry name" value="Trypsin-like serine proteases"/>
    <property type="match status" value="1"/>
</dbReference>
<dbReference type="CDD" id="cd00190">
    <property type="entry name" value="Tryp_SPc"/>
    <property type="match status" value="1"/>
</dbReference>
<dbReference type="GO" id="GO:0004252">
    <property type="term" value="F:serine-type endopeptidase activity"/>
    <property type="evidence" value="ECO:0007669"/>
    <property type="project" value="UniProtKB-UniRule"/>
</dbReference>
<comment type="catalytic activity">
    <reaction evidence="9">
        <text>Selective cleavage of 103-Arg-|-Ser-104 and 124-Ile-|-Ile-125 bonds in Limulus clotting factor B to form activated factor B. Cleavage of -Pro-Arg-|-Xaa- bonds in synthetic substrates.</text>
        <dbReference type="EC" id="3.4.21.84"/>
    </reaction>
</comment>
<dbReference type="InterPro" id="IPR043504">
    <property type="entry name" value="Peptidase_S1_PA_chymotrypsin"/>
</dbReference>
<evidence type="ECO:0000256" key="10">
    <source>
        <dbReference type="RuleBase" id="RU366078"/>
    </source>
</evidence>
<comment type="domain">
    <text evidence="10">The clip domain consists of 35-55 residues which are 'knitted' together usually by 3 conserved disulfide bonds forming a clip-like compact structure.</text>
</comment>
<protein>
    <recommendedName>
        <fullName evidence="10">CLIP domain-containing serine protease</fullName>
        <ecNumber evidence="10">3.4.21.-</ecNumber>
    </recommendedName>
</protein>
<evidence type="ECO:0000256" key="3">
    <source>
        <dbReference type="ARBA" id="ARBA00022729"/>
    </source>
</evidence>
<dbReference type="GO" id="GO:0005576">
    <property type="term" value="C:extracellular region"/>
    <property type="evidence" value="ECO:0007669"/>
    <property type="project" value="UniProtKB-SubCell"/>
</dbReference>
<dbReference type="Pfam" id="PF00089">
    <property type="entry name" value="Trypsin"/>
    <property type="match status" value="1"/>
</dbReference>
<dbReference type="InterPro" id="IPR022700">
    <property type="entry name" value="CLIP"/>
</dbReference>
<dbReference type="Pfam" id="PF12032">
    <property type="entry name" value="CLIP"/>
    <property type="match status" value="1"/>
</dbReference>
<accession>A0A9J6CJX5</accession>
<dbReference type="Proteomes" id="UP001107558">
    <property type="component" value="Chromosome 1"/>
</dbReference>
<proteinExistence type="inferred from homology"/>
<dbReference type="InterPro" id="IPR001314">
    <property type="entry name" value="Peptidase_S1A"/>
</dbReference>
<evidence type="ECO:0000256" key="6">
    <source>
        <dbReference type="ARBA" id="ARBA00022825"/>
    </source>
</evidence>
<comment type="subcellular location">
    <subcellularLocation>
        <location evidence="10">Secreted</location>
    </subcellularLocation>
</comment>
<evidence type="ECO:0000256" key="9">
    <source>
        <dbReference type="ARBA" id="ARBA00052079"/>
    </source>
</evidence>
<dbReference type="EMBL" id="JADBJN010000001">
    <property type="protein sequence ID" value="KAG5682292.1"/>
    <property type="molecule type" value="Genomic_DNA"/>
</dbReference>
<dbReference type="SMART" id="SM00020">
    <property type="entry name" value="Tryp_SPc"/>
    <property type="match status" value="1"/>
</dbReference>
<evidence type="ECO:0000259" key="11">
    <source>
        <dbReference type="PROSITE" id="PS50240"/>
    </source>
</evidence>
<comment type="caution">
    <text evidence="12">The sequence shown here is derived from an EMBL/GenBank/DDBJ whole genome shotgun (WGS) entry which is preliminary data.</text>
</comment>
<dbReference type="InterPro" id="IPR018114">
    <property type="entry name" value="TRYPSIN_HIS"/>
</dbReference>
<dbReference type="PROSITE" id="PS00134">
    <property type="entry name" value="TRYPSIN_HIS"/>
    <property type="match status" value="1"/>
</dbReference>
<evidence type="ECO:0000313" key="12">
    <source>
        <dbReference type="EMBL" id="KAG5682292.1"/>
    </source>
</evidence>
<dbReference type="PANTHER" id="PTHR24252">
    <property type="entry name" value="ACROSIN-RELATED"/>
    <property type="match status" value="1"/>
</dbReference>
<evidence type="ECO:0000313" key="13">
    <source>
        <dbReference type="Proteomes" id="UP001107558"/>
    </source>
</evidence>
<dbReference type="OrthoDB" id="425190at2759"/>
<keyword evidence="10" id="KW-0964">Secreted</keyword>
<evidence type="ECO:0000256" key="1">
    <source>
        <dbReference type="ARBA" id="ARBA00022659"/>
    </source>
</evidence>
<comment type="similarity">
    <text evidence="8 10">Belongs to the peptidase S1 family. CLIP subfamily.</text>
</comment>
<dbReference type="PANTHER" id="PTHR24252:SF7">
    <property type="entry name" value="HYALIN"/>
    <property type="match status" value="1"/>
</dbReference>
<dbReference type="FunFam" id="2.40.10.10:FF:000120">
    <property type="entry name" value="Putative serine protease"/>
    <property type="match status" value="1"/>
</dbReference>
<evidence type="ECO:0000256" key="5">
    <source>
        <dbReference type="ARBA" id="ARBA00022820"/>
    </source>
</evidence>
<dbReference type="InterPro" id="IPR009003">
    <property type="entry name" value="Peptidase_S1_PA"/>
</dbReference>
<keyword evidence="1" id="KW-0768">Sushi</keyword>
<sequence>MLSQIARIYQNGVSKYPYLAQGIQTAALISTGDIIAQKVVQKKASIDYKRYCNFIVNLIVQYQQKADDAILNYLKKSVCGQEGNDPMVCCPALVFASLTGTSTSPSTIPPAPFVFSSISTSSSSTIVNNSPSQSTSNGGLTFGPINTGGTSVTTTKSTLPSTTFSIPVVNQLPTNDINKCGMVYSLNSRIVGGQSATPNSYPWLAALGYNITNSTTKISTTQFLCGSTLITQRHLVSAAHCIISTLLLARLGAYDITKPPDGINTIDAYVISAYVHELYDPKTISNDISIIKLDRILPVTNSIRPVCIPLNDALRTKNYTGLMAWVAGWGSTSFGGPASATLQEVQLPIVATADCSFNYKLYFPNQVFDDNILCAGFSQGGKDSCQGDSGGGLVIQQLSADGTYYYYNIIGIVSYGYECARPGFPGIYTRITQYITWIQSKIIL</sequence>
<evidence type="ECO:0000256" key="4">
    <source>
        <dbReference type="ARBA" id="ARBA00022801"/>
    </source>
</evidence>
<dbReference type="PROSITE" id="PS50240">
    <property type="entry name" value="TRYPSIN_DOM"/>
    <property type="match status" value="1"/>
</dbReference>
<name>A0A9J6CJX5_POLVA</name>
<keyword evidence="2 10" id="KW-0645">Protease</keyword>
<keyword evidence="6 10" id="KW-0720">Serine protease</keyword>
<dbReference type="SUPFAM" id="SSF50494">
    <property type="entry name" value="Trypsin-like serine proteases"/>
    <property type="match status" value="1"/>
</dbReference>
<evidence type="ECO:0000256" key="2">
    <source>
        <dbReference type="ARBA" id="ARBA00022670"/>
    </source>
</evidence>
<keyword evidence="7" id="KW-1015">Disulfide bond</keyword>
<dbReference type="GO" id="GO:0006508">
    <property type="term" value="P:proteolysis"/>
    <property type="evidence" value="ECO:0007669"/>
    <property type="project" value="UniProtKB-KW"/>
</dbReference>